<dbReference type="PANTHER" id="PTHR43584">
    <property type="entry name" value="NUCLEOTIDYL TRANSFERASE"/>
    <property type="match status" value="1"/>
</dbReference>
<dbReference type="SUPFAM" id="SSF53448">
    <property type="entry name" value="Nucleotide-diphospho-sugar transferases"/>
    <property type="match status" value="1"/>
</dbReference>
<feature type="non-terminal residue" evidence="4">
    <location>
        <position position="131"/>
    </location>
</feature>
<evidence type="ECO:0000256" key="2">
    <source>
        <dbReference type="ARBA" id="ARBA00022695"/>
    </source>
</evidence>
<dbReference type="InterPro" id="IPR029044">
    <property type="entry name" value="Nucleotide-diphossugar_trans"/>
</dbReference>
<dbReference type="EMBL" id="UINC01052825">
    <property type="protein sequence ID" value="SVB68605.1"/>
    <property type="molecule type" value="Genomic_DNA"/>
</dbReference>
<dbReference type="AlphaFoldDB" id="A0A382G1E4"/>
<dbReference type="InterPro" id="IPR050065">
    <property type="entry name" value="GlmU-like"/>
</dbReference>
<keyword evidence="1" id="KW-0808">Transferase</keyword>
<dbReference type="PANTHER" id="PTHR43584:SF8">
    <property type="entry name" value="N-ACETYLMURAMATE ALPHA-1-PHOSPHATE URIDYLYLTRANSFERASE"/>
    <property type="match status" value="1"/>
</dbReference>
<feature type="domain" description="MobA-like NTP transferase" evidence="3">
    <location>
        <begin position="4"/>
        <end position="113"/>
    </location>
</feature>
<protein>
    <recommendedName>
        <fullName evidence="3">MobA-like NTP transferase domain-containing protein</fullName>
    </recommendedName>
</protein>
<proteinExistence type="predicted"/>
<reference evidence="4" key="1">
    <citation type="submission" date="2018-05" db="EMBL/GenBank/DDBJ databases">
        <authorList>
            <person name="Lanie J.A."/>
            <person name="Ng W.-L."/>
            <person name="Kazmierczak K.M."/>
            <person name="Andrzejewski T.M."/>
            <person name="Davidsen T.M."/>
            <person name="Wayne K.J."/>
            <person name="Tettelin H."/>
            <person name="Glass J.I."/>
            <person name="Rusch D."/>
            <person name="Podicherti R."/>
            <person name="Tsui H.-C.T."/>
            <person name="Winkler M.E."/>
        </authorList>
    </citation>
    <scope>NUCLEOTIDE SEQUENCE</scope>
</reference>
<dbReference type="Pfam" id="PF12804">
    <property type="entry name" value="NTP_transf_3"/>
    <property type="match status" value="1"/>
</dbReference>
<name>A0A382G1E4_9ZZZZ</name>
<evidence type="ECO:0000313" key="4">
    <source>
        <dbReference type="EMBL" id="SVB68605.1"/>
    </source>
</evidence>
<accession>A0A382G1E4</accession>
<keyword evidence="2" id="KW-0548">Nucleotidyltransferase</keyword>
<evidence type="ECO:0000259" key="3">
    <source>
        <dbReference type="Pfam" id="PF12804"/>
    </source>
</evidence>
<gene>
    <name evidence="4" type="ORF">METZ01_LOCUS221459</name>
</gene>
<evidence type="ECO:0000256" key="1">
    <source>
        <dbReference type="ARBA" id="ARBA00022679"/>
    </source>
</evidence>
<dbReference type="Gene3D" id="3.90.550.10">
    <property type="entry name" value="Spore Coat Polysaccharide Biosynthesis Protein SpsA, Chain A"/>
    <property type="match status" value="1"/>
</dbReference>
<organism evidence="4">
    <name type="scientific">marine metagenome</name>
    <dbReference type="NCBI Taxonomy" id="408172"/>
    <lineage>
        <taxon>unclassified sequences</taxon>
        <taxon>metagenomes</taxon>
        <taxon>ecological metagenomes</taxon>
    </lineage>
</organism>
<sequence>MKLIIIAAGTGTRLGKEVSKLPKALLEVNGQTILSRQISILKKMGIKDIVVITGPYAEKFPPMDVSYVNDAMHDEHDILGSLLVAKDYMQGDIVITYSDILFDENILRQIIQQKCDIGIAIDMDWKQAYEG</sequence>
<dbReference type="GO" id="GO:0016779">
    <property type="term" value="F:nucleotidyltransferase activity"/>
    <property type="evidence" value="ECO:0007669"/>
    <property type="project" value="UniProtKB-KW"/>
</dbReference>
<dbReference type="InterPro" id="IPR025877">
    <property type="entry name" value="MobA-like_NTP_Trfase"/>
</dbReference>